<organism evidence="2 3">
    <name type="scientific">Bifidobacterium longum</name>
    <dbReference type="NCBI Taxonomy" id="216816"/>
    <lineage>
        <taxon>Bacteria</taxon>
        <taxon>Bacillati</taxon>
        <taxon>Actinomycetota</taxon>
        <taxon>Actinomycetes</taxon>
        <taxon>Bifidobacteriales</taxon>
        <taxon>Bifidobacteriaceae</taxon>
        <taxon>Bifidobacterium</taxon>
    </lineage>
</organism>
<proteinExistence type="predicted"/>
<dbReference type="RefSeq" id="WP_023658600.1">
    <property type="nucleotide sequence ID" value="NZ_CAXSJW010000011.1"/>
</dbReference>
<evidence type="ECO:0000313" key="2">
    <source>
        <dbReference type="EMBL" id="RDX10660.1"/>
    </source>
</evidence>
<protein>
    <recommendedName>
        <fullName evidence="1">Peptidase S74 domain-containing protein</fullName>
    </recommendedName>
</protein>
<dbReference type="Pfam" id="PF13884">
    <property type="entry name" value="Peptidase_S74"/>
    <property type="match status" value="1"/>
</dbReference>
<sequence>MSDPKTYTDDFAKFADRINRIEASIRNLRVPTDGQFTQTVKKILALFDSLDQQVADSISKNSYDKATIDSKLQDWNWGTLTPGRGGTGTTNGYNNLFTKGQWRAGWILTDGTIGTAQSSRKVKTDITDADQFIPIEALRKVKWQIFRYIADLNANNDSAMPRIGMIAEDLDSNGLGMFCTYDANDEPDGIDYQTLSVAALRLAQDAETRIDDLAQRLTQLEKRNQQ</sequence>
<dbReference type="PROSITE" id="PS51688">
    <property type="entry name" value="ICA"/>
    <property type="match status" value="1"/>
</dbReference>
<name>A0A3D8U1F2_BIFLN</name>
<dbReference type="EMBL" id="NJNR01000005">
    <property type="protein sequence ID" value="RDX10660.1"/>
    <property type="molecule type" value="Genomic_DNA"/>
</dbReference>
<feature type="domain" description="Peptidase S74" evidence="1">
    <location>
        <begin position="118"/>
        <end position="217"/>
    </location>
</feature>
<gene>
    <name evidence="2" type="ORF">CE169_01620</name>
</gene>
<evidence type="ECO:0000313" key="3">
    <source>
        <dbReference type="Proteomes" id="UP000257074"/>
    </source>
</evidence>
<dbReference type="Proteomes" id="UP000257074">
    <property type="component" value="Unassembled WGS sequence"/>
</dbReference>
<comment type="caution">
    <text evidence="2">The sequence shown here is derived from an EMBL/GenBank/DDBJ whole genome shotgun (WGS) entry which is preliminary data.</text>
</comment>
<reference evidence="2 3" key="1">
    <citation type="journal article" date="2017" name="Anaerobe">
        <title>Quantification, isolation and characterization of Bifidobacterium from the vaginal microbiomes of reproductive aged women.</title>
        <authorList>
            <person name="Freitas A.C."/>
            <person name="Hill J.E."/>
        </authorList>
    </citation>
    <scope>NUCLEOTIDE SEQUENCE [LARGE SCALE GENOMIC DNA]</scope>
    <source>
        <strain evidence="2 3">N6D05</strain>
    </source>
</reference>
<dbReference type="AlphaFoldDB" id="A0A3D8U1F2"/>
<evidence type="ECO:0000259" key="1">
    <source>
        <dbReference type="PROSITE" id="PS51688"/>
    </source>
</evidence>
<accession>A0A3D8U1F2</accession>
<dbReference type="InterPro" id="IPR030392">
    <property type="entry name" value="S74_ICA"/>
</dbReference>